<feature type="compositionally biased region" description="Low complexity" evidence="5">
    <location>
        <begin position="86"/>
        <end position="107"/>
    </location>
</feature>
<organism evidence="7 8">
    <name type="scientific">Prorocentrum cordatum</name>
    <dbReference type="NCBI Taxonomy" id="2364126"/>
    <lineage>
        <taxon>Eukaryota</taxon>
        <taxon>Sar</taxon>
        <taxon>Alveolata</taxon>
        <taxon>Dinophyceae</taxon>
        <taxon>Prorocentrales</taxon>
        <taxon>Prorocentraceae</taxon>
        <taxon>Prorocentrum</taxon>
    </lineage>
</organism>
<feature type="domain" description="RING-type" evidence="6">
    <location>
        <begin position="4"/>
        <end position="43"/>
    </location>
</feature>
<sequence>ACECAICLSCHPEGPVRLPCGHVFCGACVEPWLRRCALCPTCRRDLRPPLAALRGGGSHEANTGRFLSARCPSPAAAGLGTRHASHPAPLAPAAAPHLAPGAAVDAASEATSEPTGTMRR</sequence>
<feature type="non-terminal residue" evidence="7">
    <location>
        <position position="1"/>
    </location>
</feature>
<dbReference type="Pfam" id="PF13639">
    <property type="entry name" value="zf-RING_2"/>
    <property type="match status" value="1"/>
</dbReference>
<evidence type="ECO:0000256" key="1">
    <source>
        <dbReference type="ARBA" id="ARBA00022723"/>
    </source>
</evidence>
<evidence type="ECO:0000313" key="7">
    <source>
        <dbReference type="EMBL" id="CAK0887234.1"/>
    </source>
</evidence>
<dbReference type="EMBL" id="CAUYUJ010018913">
    <property type="protein sequence ID" value="CAK0887234.1"/>
    <property type="molecule type" value="Genomic_DNA"/>
</dbReference>
<feature type="region of interest" description="Disordered" evidence="5">
    <location>
        <begin position="77"/>
        <end position="120"/>
    </location>
</feature>
<gene>
    <name evidence="7" type="ORF">PCOR1329_LOCUS68349</name>
</gene>
<dbReference type="InterPro" id="IPR017907">
    <property type="entry name" value="Znf_RING_CS"/>
</dbReference>
<dbReference type="SMART" id="SM00184">
    <property type="entry name" value="RING"/>
    <property type="match status" value="1"/>
</dbReference>
<reference evidence="7" key="1">
    <citation type="submission" date="2023-10" db="EMBL/GenBank/DDBJ databases">
        <authorList>
            <person name="Chen Y."/>
            <person name="Shah S."/>
            <person name="Dougan E. K."/>
            <person name="Thang M."/>
            <person name="Chan C."/>
        </authorList>
    </citation>
    <scope>NUCLEOTIDE SEQUENCE [LARGE SCALE GENOMIC DNA]</scope>
</reference>
<comment type="caution">
    <text evidence="7">The sequence shown here is derived from an EMBL/GenBank/DDBJ whole genome shotgun (WGS) entry which is preliminary data.</text>
</comment>
<accession>A0ABN9WQ78</accession>
<dbReference type="PROSITE" id="PS50089">
    <property type="entry name" value="ZF_RING_2"/>
    <property type="match status" value="1"/>
</dbReference>
<protein>
    <recommendedName>
        <fullName evidence="6">RING-type domain-containing protein</fullName>
    </recommendedName>
</protein>
<dbReference type="SUPFAM" id="SSF57850">
    <property type="entry name" value="RING/U-box"/>
    <property type="match status" value="1"/>
</dbReference>
<feature type="compositionally biased region" description="Polar residues" evidence="5">
    <location>
        <begin position="109"/>
        <end position="120"/>
    </location>
</feature>
<dbReference type="InterPro" id="IPR013083">
    <property type="entry name" value="Znf_RING/FYVE/PHD"/>
</dbReference>
<evidence type="ECO:0000256" key="5">
    <source>
        <dbReference type="SAM" id="MobiDB-lite"/>
    </source>
</evidence>
<proteinExistence type="predicted"/>
<evidence type="ECO:0000256" key="4">
    <source>
        <dbReference type="PROSITE-ProRule" id="PRU00175"/>
    </source>
</evidence>
<feature type="non-terminal residue" evidence="7">
    <location>
        <position position="120"/>
    </location>
</feature>
<evidence type="ECO:0000256" key="2">
    <source>
        <dbReference type="ARBA" id="ARBA00022771"/>
    </source>
</evidence>
<dbReference type="PROSITE" id="PS00518">
    <property type="entry name" value="ZF_RING_1"/>
    <property type="match status" value="1"/>
</dbReference>
<name>A0ABN9WQ78_9DINO</name>
<evidence type="ECO:0000313" key="8">
    <source>
        <dbReference type="Proteomes" id="UP001189429"/>
    </source>
</evidence>
<dbReference type="Proteomes" id="UP001189429">
    <property type="component" value="Unassembled WGS sequence"/>
</dbReference>
<evidence type="ECO:0000256" key="3">
    <source>
        <dbReference type="ARBA" id="ARBA00022833"/>
    </source>
</evidence>
<evidence type="ECO:0000259" key="6">
    <source>
        <dbReference type="PROSITE" id="PS50089"/>
    </source>
</evidence>
<dbReference type="InterPro" id="IPR001841">
    <property type="entry name" value="Znf_RING"/>
</dbReference>
<keyword evidence="3" id="KW-0862">Zinc</keyword>
<keyword evidence="2 4" id="KW-0863">Zinc-finger</keyword>
<dbReference type="Gene3D" id="3.30.40.10">
    <property type="entry name" value="Zinc/RING finger domain, C3HC4 (zinc finger)"/>
    <property type="match status" value="1"/>
</dbReference>
<keyword evidence="8" id="KW-1185">Reference proteome</keyword>
<keyword evidence="1" id="KW-0479">Metal-binding</keyword>